<feature type="domain" description="OmpR/PhoB-type" evidence="3">
    <location>
        <begin position="6"/>
        <end position="105"/>
    </location>
</feature>
<dbReference type="SMART" id="SM00862">
    <property type="entry name" value="Trans_reg_C"/>
    <property type="match status" value="1"/>
</dbReference>
<dbReference type="PROSITE" id="PS51755">
    <property type="entry name" value="OMPR_PHOB"/>
    <property type="match status" value="1"/>
</dbReference>
<name>A0ABY5PAI4_9ACTN</name>
<dbReference type="InterPro" id="IPR001867">
    <property type="entry name" value="OmpR/PhoB-type_DNA-bd"/>
</dbReference>
<dbReference type="EMBL" id="CP088295">
    <property type="protein sequence ID" value="UUY01681.1"/>
    <property type="molecule type" value="Genomic_DNA"/>
</dbReference>
<evidence type="ECO:0000256" key="1">
    <source>
        <dbReference type="ARBA" id="ARBA00023125"/>
    </source>
</evidence>
<organism evidence="4 5">
    <name type="scientific">Svornostia abyssi</name>
    <dbReference type="NCBI Taxonomy" id="2898438"/>
    <lineage>
        <taxon>Bacteria</taxon>
        <taxon>Bacillati</taxon>
        <taxon>Actinomycetota</taxon>
        <taxon>Thermoleophilia</taxon>
        <taxon>Solirubrobacterales</taxon>
        <taxon>Baekduiaceae</taxon>
        <taxon>Svornostia</taxon>
    </lineage>
</organism>
<dbReference type="InterPro" id="IPR036388">
    <property type="entry name" value="WH-like_DNA-bd_sf"/>
</dbReference>
<dbReference type="Proteomes" id="UP001058860">
    <property type="component" value="Chromosome"/>
</dbReference>
<sequence length="118" mass="13195">MAASPEEILSIGPVEIRPQGGLVTLDRRTLTLSVREFTLLVEMARRAGRIVSRAELYLLVWGAPLRSGDRSVDVYVHKLRVKLENGAPGWSFIHTHVGFGYRFAPEPSHSFHNTATTR</sequence>
<keyword evidence="1 2" id="KW-0238">DNA-binding</keyword>
<proteinExistence type="predicted"/>
<accession>A0ABY5PAI4</accession>
<dbReference type="CDD" id="cd00383">
    <property type="entry name" value="trans_reg_C"/>
    <property type="match status" value="1"/>
</dbReference>
<keyword evidence="5" id="KW-1185">Reference proteome</keyword>
<dbReference type="RefSeq" id="WP_353862233.1">
    <property type="nucleotide sequence ID" value="NZ_CP088295.1"/>
</dbReference>
<reference evidence="5" key="1">
    <citation type="submission" date="2021-11" db="EMBL/GenBank/DDBJ databases">
        <title>Cultivation dependent microbiological survey of springs from the worlds oldest radium mine currently devoted to the extraction of radon-saturated water.</title>
        <authorList>
            <person name="Kapinusova G."/>
            <person name="Smrhova T."/>
            <person name="Strejcek M."/>
            <person name="Suman J."/>
            <person name="Jani K."/>
            <person name="Pajer P."/>
            <person name="Uhlik O."/>
        </authorList>
    </citation>
    <scope>NUCLEOTIDE SEQUENCE [LARGE SCALE GENOMIC DNA]</scope>
    <source>
        <strain evidence="5">J379</strain>
    </source>
</reference>
<dbReference type="InterPro" id="IPR016032">
    <property type="entry name" value="Sig_transdc_resp-reg_C-effctor"/>
</dbReference>
<evidence type="ECO:0000313" key="5">
    <source>
        <dbReference type="Proteomes" id="UP001058860"/>
    </source>
</evidence>
<evidence type="ECO:0000256" key="2">
    <source>
        <dbReference type="PROSITE-ProRule" id="PRU01091"/>
    </source>
</evidence>
<protein>
    <submittedName>
        <fullName evidence="4">Response regulator transcription factor</fullName>
    </submittedName>
</protein>
<gene>
    <name evidence="4" type="ORF">LRS13_13185</name>
</gene>
<dbReference type="SUPFAM" id="SSF46894">
    <property type="entry name" value="C-terminal effector domain of the bipartite response regulators"/>
    <property type="match status" value="1"/>
</dbReference>
<evidence type="ECO:0000313" key="4">
    <source>
        <dbReference type="EMBL" id="UUY01681.1"/>
    </source>
</evidence>
<dbReference type="Gene3D" id="1.10.10.10">
    <property type="entry name" value="Winged helix-like DNA-binding domain superfamily/Winged helix DNA-binding domain"/>
    <property type="match status" value="1"/>
</dbReference>
<evidence type="ECO:0000259" key="3">
    <source>
        <dbReference type="PROSITE" id="PS51755"/>
    </source>
</evidence>
<feature type="DNA-binding region" description="OmpR/PhoB-type" evidence="2">
    <location>
        <begin position="6"/>
        <end position="105"/>
    </location>
</feature>
<dbReference type="Pfam" id="PF00486">
    <property type="entry name" value="Trans_reg_C"/>
    <property type="match status" value="1"/>
</dbReference>